<evidence type="ECO:0000256" key="1">
    <source>
        <dbReference type="SAM" id="MobiDB-lite"/>
    </source>
</evidence>
<dbReference type="Pfam" id="PF00535">
    <property type="entry name" value="Glycos_transf_2"/>
    <property type="match status" value="1"/>
</dbReference>
<proteinExistence type="predicted"/>
<dbReference type="InterPro" id="IPR029044">
    <property type="entry name" value="Nucleotide-diphossugar_trans"/>
</dbReference>
<feature type="compositionally biased region" description="Polar residues" evidence="1">
    <location>
        <begin position="346"/>
        <end position="361"/>
    </location>
</feature>
<accession>A0ABU2BMV9</accession>
<dbReference type="Gene3D" id="3.90.550.10">
    <property type="entry name" value="Spore Coat Polysaccharide Biosynthesis Protein SpsA, Chain A"/>
    <property type="match status" value="1"/>
</dbReference>
<comment type="caution">
    <text evidence="3">The sequence shown here is derived from an EMBL/GenBank/DDBJ whole genome shotgun (WGS) entry which is preliminary data.</text>
</comment>
<evidence type="ECO:0000259" key="2">
    <source>
        <dbReference type="Pfam" id="PF00535"/>
    </source>
</evidence>
<dbReference type="EMBL" id="JAVDYI010000001">
    <property type="protein sequence ID" value="MDR7359993.1"/>
    <property type="molecule type" value="Genomic_DNA"/>
</dbReference>
<protein>
    <recommendedName>
        <fullName evidence="2">Glycosyltransferase 2-like domain-containing protein</fullName>
    </recommendedName>
</protein>
<name>A0ABU2BMV9_9MICC</name>
<sequence>MMGTESASGTFPEATYILPLKWHSDSGLDDLAEYLGHVVKWVRVIVVDGSEPDLFENHAARFPSAVVHLRPVPMPGANGKVAGVLTGVHAARDELLVIADDDVRYERIQLEQVLDLLERADIVRPQNYLAPLPWHARLDTARSLVNRAFGADYPGTFALRRSVLMAAGGYDAHVLFENLELLRTIDAAGGREIRANDVFVRRLPPTFKHFSGQRVRQAYDDFAQPLRLAVELCYAPLILAGIYRALRGRPGLAFAWPFAVWAIAEIGRRRDGGAQVFGGGAALWAPVWVLERALSIWVAMGHRVAGGMPYAGTKLKVSAHSPSTLRRRLRNRSFTLEPDMLPNVRGNDQNPSAPRSASLESTYGVGDPAA</sequence>
<organism evidence="3 4">
    <name type="scientific">Paeniglutamicibacter sulfureus</name>
    <dbReference type="NCBI Taxonomy" id="43666"/>
    <lineage>
        <taxon>Bacteria</taxon>
        <taxon>Bacillati</taxon>
        <taxon>Actinomycetota</taxon>
        <taxon>Actinomycetes</taxon>
        <taxon>Micrococcales</taxon>
        <taxon>Micrococcaceae</taxon>
        <taxon>Paeniglutamicibacter</taxon>
    </lineage>
</organism>
<keyword evidence="4" id="KW-1185">Reference proteome</keyword>
<evidence type="ECO:0000313" key="3">
    <source>
        <dbReference type="EMBL" id="MDR7359993.1"/>
    </source>
</evidence>
<gene>
    <name evidence="3" type="ORF">J2S64_003684</name>
</gene>
<dbReference type="InterPro" id="IPR001173">
    <property type="entry name" value="Glyco_trans_2-like"/>
</dbReference>
<dbReference type="RefSeq" id="WP_310292656.1">
    <property type="nucleotide sequence ID" value="NZ_BAAAWO010000001.1"/>
</dbReference>
<dbReference type="SUPFAM" id="SSF53448">
    <property type="entry name" value="Nucleotide-diphospho-sugar transferases"/>
    <property type="match status" value="1"/>
</dbReference>
<evidence type="ECO:0000313" key="4">
    <source>
        <dbReference type="Proteomes" id="UP001183817"/>
    </source>
</evidence>
<dbReference type="Proteomes" id="UP001183817">
    <property type="component" value="Unassembled WGS sequence"/>
</dbReference>
<feature type="region of interest" description="Disordered" evidence="1">
    <location>
        <begin position="338"/>
        <end position="370"/>
    </location>
</feature>
<feature type="domain" description="Glycosyltransferase 2-like" evidence="2">
    <location>
        <begin position="42"/>
        <end position="126"/>
    </location>
</feature>
<reference evidence="3 4" key="1">
    <citation type="submission" date="2023-07" db="EMBL/GenBank/DDBJ databases">
        <title>Sequencing the genomes of 1000 actinobacteria strains.</title>
        <authorList>
            <person name="Klenk H.-P."/>
        </authorList>
    </citation>
    <scope>NUCLEOTIDE SEQUENCE [LARGE SCALE GENOMIC DNA]</scope>
    <source>
        <strain evidence="3 4">DSM 20167</strain>
    </source>
</reference>